<reference evidence="6 7" key="1">
    <citation type="submission" date="2016-10" db="EMBL/GenBank/DDBJ databases">
        <authorList>
            <person name="de Groot N.N."/>
        </authorList>
    </citation>
    <scope>NUCLEOTIDE SEQUENCE [LARGE SCALE GENOMIC DNA]</scope>
    <source>
        <strain evidence="6 7">DSM 12271</strain>
    </source>
</reference>
<feature type="transmembrane region" description="Helical" evidence="5">
    <location>
        <begin position="6"/>
        <end position="26"/>
    </location>
</feature>
<feature type="transmembrane region" description="Helical" evidence="5">
    <location>
        <begin position="128"/>
        <end position="148"/>
    </location>
</feature>
<accession>A0A1I1B245</accession>
<evidence type="ECO:0000256" key="1">
    <source>
        <dbReference type="ARBA" id="ARBA00022475"/>
    </source>
</evidence>
<dbReference type="InterPro" id="IPR003810">
    <property type="entry name" value="Mntp/YtaF"/>
</dbReference>
<dbReference type="Pfam" id="PF02659">
    <property type="entry name" value="Mntp"/>
    <property type="match status" value="1"/>
</dbReference>
<dbReference type="InterPro" id="IPR014205">
    <property type="entry name" value="Spore_YtaF"/>
</dbReference>
<evidence type="ECO:0000256" key="3">
    <source>
        <dbReference type="ARBA" id="ARBA00022989"/>
    </source>
</evidence>
<evidence type="ECO:0000256" key="2">
    <source>
        <dbReference type="ARBA" id="ARBA00022692"/>
    </source>
</evidence>
<feature type="transmembrane region" description="Helical" evidence="5">
    <location>
        <begin position="186"/>
        <end position="204"/>
    </location>
</feature>
<sequence length="205" mass="22331">MGFFSAFLLAFAASLDSLAVGVVYGCNKIKVGFKNLTIISAITALGTFLAMILGYFISSIISESVSNIIGALLLICLGIWFLIPVFRKEASEKNEIRKTNDVHVYKDILDNPELADSDSSHTIDTKECVYLSIALSLNNLGIGISASISGINPFIATLLTFFIGMIFFVCGMYFGRKCFSKIFGKYCNLISALLIIVLGCIELLF</sequence>
<dbReference type="SUPFAM" id="SSF103473">
    <property type="entry name" value="MFS general substrate transporter"/>
    <property type="match status" value="1"/>
</dbReference>
<keyword evidence="7" id="KW-1185">Reference proteome</keyword>
<feature type="transmembrane region" description="Helical" evidence="5">
    <location>
        <begin position="38"/>
        <end position="61"/>
    </location>
</feature>
<keyword evidence="1" id="KW-1003">Cell membrane</keyword>
<feature type="transmembrane region" description="Helical" evidence="5">
    <location>
        <begin position="67"/>
        <end position="86"/>
    </location>
</feature>
<dbReference type="OrthoDB" id="1679205at2"/>
<gene>
    <name evidence="6" type="ORF">SAMN04488528_105713</name>
</gene>
<organism evidence="6 7">
    <name type="scientific">Clostridium frigidicarnis</name>
    <dbReference type="NCBI Taxonomy" id="84698"/>
    <lineage>
        <taxon>Bacteria</taxon>
        <taxon>Bacillati</taxon>
        <taxon>Bacillota</taxon>
        <taxon>Clostridia</taxon>
        <taxon>Eubacteriales</taxon>
        <taxon>Clostridiaceae</taxon>
        <taxon>Clostridium</taxon>
    </lineage>
</organism>
<protein>
    <submittedName>
        <fullName evidence="6">Putative sporulation protein YtaF</fullName>
    </submittedName>
</protein>
<dbReference type="AlphaFoldDB" id="A0A1I1B245"/>
<dbReference type="InterPro" id="IPR036259">
    <property type="entry name" value="MFS_trans_sf"/>
</dbReference>
<evidence type="ECO:0000313" key="6">
    <source>
        <dbReference type="EMBL" id="SFB44137.1"/>
    </source>
</evidence>
<keyword evidence="3 5" id="KW-1133">Transmembrane helix</keyword>
<evidence type="ECO:0000313" key="7">
    <source>
        <dbReference type="Proteomes" id="UP000198619"/>
    </source>
</evidence>
<feature type="transmembrane region" description="Helical" evidence="5">
    <location>
        <begin position="154"/>
        <end position="174"/>
    </location>
</feature>
<dbReference type="STRING" id="84698.SAMN04488528_105713"/>
<dbReference type="Proteomes" id="UP000198619">
    <property type="component" value="Unassembled WGS sequence"/>
</dbReference>
<evidence type="ECO:0000256" key="5">
    <source>
        <dbReference type="SAM" id="Phobius"/>
    </source>
</evidence>
<dbReference type="RefSeq" id="WP_090043129.1">
    <property type="nucleotide sequence ID" value="NZ_FOKI01000057.1"/>
</dbReference>
<dbReference type="NCBIfam" id="TIGR02840">
    <property type="entry name" value="spore_YtaF"/>
    <property type="match status" value="1"/>
</dbReference>
<name>A0A1I1B245_9CLOT</name>
<keyword evidence="2 5" id="KW-0812">Transmembrane</keyword>
<keyword evidence="4 5" id="KW-0472">Membrane</keyword>
<dbReference type="PANTHER" id="PTHR35529">
    <property type="entry name" value="MANGANESE EFFLUX PUMP MNTP-RELATED"/>
    <property type="match status" value="1"/>
</dbReference>
<dbReference type="PANTHER" id="PTHR35529:SF2">
    <property type="entry name" value="SPORULATION PROTEIN YTAF-RELATED"/>
    <property type="match status" value="1"/>
</dbReference>
<dbReference type="EMBL" id="FOKI01000057">
    <property type="protein sequence ID" value="SFB44137.1"/>
    <property type="molecule type" value="Genomic_DNA"/>
</dbReference>
<evidence type="ECO:0000256" key="4">
    <source>
        <dbReference type="ARBA" id="ARBA00023136"/>
    </source>
</evidence>
<proteinExistence type="predicted"/>